<gene>
    <name evidence="1" type="ordered locus">Sinac_5588</name>
</gene>
<dbReference type="HOGENOM" id="CLU_434055_0_0_0"/>
<accession>L0DKE0</accession>
<dbReference type="KEGG" id="saci:Sinac_5588"/>
<name>L0DKE0_SINAD</name>
<dbReference type="InterPro" id="IPR027304">
    <property type="entry name" value="Trigger_fact/SurA_dom_sf"/>
</dbReference>
<reference evidence="1 2" key="1">
    <citation type="submission" date="2012-02" db="EMBL/GenBank/DDBJ databases">
        <title>Complete sequence of chromosome of Singulisphaera acidiphila DSM 18658.</title>
        <authorList>
            <consortium name="US DOE Joint Genome Institute (JGI-PGF)"/>
            <person name="Lucas S."/>
            <person name="Copeland A."/>
            <person name="Lapidus A."/>
            <person name="Glavina del Rio T."/>
            <person name="Dalin E."/>
            <person name="Tice H."/>
            <person name="Bruce D."/>
            <person name="Goodwin L."/>
            <person name="Pitluck S."/>
            <person name="Peters L."/>
            <person name="Ovchinnikova G."/>
            <person name="Chertkov O."/>
            <person name="Kyrpides N."/>
            <person name="Mavromatis K."/>
            <person name="Ivanova N."/>
            <person name="Brettin T."/>
            <person name="Detter J.C."/>
            <person name="Han C."/>
            <person name="Larimer F."/>
            <person name="Land M."/>
            <person name="Hauser L."/>
            <person name="Markowitz V."/>
            <person name="Cheng J.-F."/>
            <person name="Hugenholtz P."/>
            <person name="Woyke T."/>
            <person name="Wu D."/>
            <person name="Tindall B."/>
            <person name="Pomrenke H."/>
            <person name="Brambilla E."/>
            <person name="Klenk H.-P."/>
            <person name="Eisen J.A."/>
        </authorList>
    </citation>
    <scope>NUCLEOTIDE SEQUENCE [LARGE SCALE GENOMIC DNA]</scope>
    <source>
        <strain evidence="2">ATCC BAA-1392 / DSM 18658 / VKM B-2454 / MOB10</strain>
    </source>
</reference>
<dbReference type="EMBL" id="CP003364">
    <property type="protein sequence ID" value="AGA29722.1"/>
    <property type="molecule type" value="Genomic_DNA"/>
</dbReference>
<dbReference type="SUPFAM" id="SSF109998">
    <property type="entry name" value="Triger factor/SurA peptide-binding domain-like"/>
    <property type="match status" value="1"/>
</dbReference>
<dbReference type="OrthoDB" id="225509at2"/>
<dbReference type="RefSeq" id="WP_015248822.1">
    <property type="nucleotide sequence ID" value="NC_019892.1"/>
</dbReference>
<proteinExistence type="predicted"/>
<organism evidence="1 2">
    <name type="scientific">Singulisphaera acidiphila (strain ATCC BAA-1392 / DSM 18658 / VKM B-2454 / MOB10)</name>
    <dbReference type="NCBI Taxonomy" id="886293"/>
    <lineage>
        <taxon>Bacteria</taxon>
        <taxon>Pseudomonadati</taxon>
        <taxon>Planctomycetota</taxon>
        <taxon>Planctomycetia</taxon>
        <taxon>Isosphaerales</taxon>
        <taxon>Isosphaeraceae</taxon>
        <taxon>Singulisphaera</taxon>
    </lineage>
</organism>
<evidence type="ECO:0000313" key="1">
    <source>
        <dbReference type="EMBL" id="AGA29722.1"/>
    </source>
</evidence>
<evidence type="ECO:0000313" key="2">
    <source>
        <dbReference type="Proteomes" id="UP000010798"/>
    </source>
</evidence>
<keyword evidence="2" id="KW-1185">Reference proteome</keyword>
<dbReference type="AlphaFoldDB" id="L0DKE0"/>
<protein>
    <recommendedName>
        <fullName evidence="3">PpiC domain-containing protein</fullName>
    </recommendedName>
</protein>
<dbReference type="Proteomes" id="UP000010798">
    <property type="component" value="Chromosome"/>
</dbReference>
<evidence type="ECO:0008006" key="3">
    <source>
        <dbReference type="Google" id="ProtNLM"/>
    </source>
</evidence>
<dbReference type="STRING" id="886293.Sinac_5588"/>
<sequence>MPFAVFRRHQRKLLAVFAILAMFGFVLADSLPRLLSPGNGGADQNSVVVELYNKPVYRSELNEMAVQRNNANRFMEALAGSPIFGDINTRSIVDALILQHEANALKMPTGPDVGREWLKQATSGQMNRELFDATMSRFANQVSGEQILSDIANQVRIAKVRQLLASPVVTPLDVYQTYRDQNERISARVVAFPVDSFLDKVAEPTPAQAQAFYEKYKDVLPDPTQDTPGFKIPRQVRAEVLSIDGAALAKSIESRLTEAELRTYYENHKADYKKTSELPDDLFANDPRALLTPPQVQSFDDVRAYLPATVAEEKAQAEIVEKFGKLKDEAMIPFADSYHDALDEITEAKKQGEKTKAALPKLNDLKALAKAEGFMHEVTPLLTRAQAENYGEIHDAEVGLTPGSGGRKFAAEFFDSKTTLFEPVEFTDILRRRFLARKIEDVPPRVPSFKEIQSEVNLAWKLAQARPLAEKAANQLAEEVRKSGGSIKDEAIGGHKVITTPPVPKLEAGFPLANQMFQPGPTRPVEFPQIPNAGELFRDAYFGLHAGQVAVAPDEPKNVYYVLTLGQQIPATFGTLYAPNGEYFRYRFEAERNAQRRQAEDWMTHLRATAGLKKDWVPNDEQDRNTKTAE</sequence>
<dbReference type="eggNOG" id="COG0760">
    <property type="taxonomic scope" value="Bacteria"/>
</dbReference>